<dbReference type="Proteomes" id="UP000248090">
    <property type="component" value="Unassembled WGS sequence"/>
</dbReference>
<reference evidence="1 2" key="1">
    <citation type="submission" date="2015-03" db="EMBL/GenBank/DDBJ databases">
        <authorList>
            <person name="Krishnan R."/>
            <person name="Midha S."/>
            <person name="Patil P.B."/>
            <person name="Rameshkumar N."/>
        </authorList>
    </citation>
    <scope>NUCLEOTIDE SEQUENCE [LARGE SCALE GENOMIC DNA]</scope>
    <source>
        <strain evidence="1 2">L1E11</strain>
    </source>
</reference>
<name>A0ABX5LWB1_9GAMM</name>
<keyword evidence="2" id="KW-1185">Reference proteome</keyword>
<protein>
    <recommendedName>
        <fullName evidence="3">Lipoyl-binding domain-containing protein</fullName>
    </recommendedName>
</protein>
<sequence>MKFTIPDIFPDSNTMCSVRGLDLNIGDRINANDVVAEIRYEVIDDISDCPIVTYGELVSLGTGIIRWISEDKSLKAGSVLLEIGDEVGEFPNKLVTW</sequence>
<evidence type="ECO:0008006" key="3">
    <source>
        <dbReference type="Google" id="ProtNLM"/>
    </source>
</evidence>
<comment type="caution">
    <text evidence="1">The sequence shown here is derived from an EMBL/GenBank/DDBJ whole genome shotgun (WGS) entry which is preliminary data.</text>
</comment>
<gene>
    <name evidence="1" type="ORF">WH50_12570</name>
</gene>
<dbReference type="EMBL" id="LAPT01000056">
    <property type="protein sequence ID" value="PXF30949.1"/>
    <property type="molecule type" value="Genomic_DNA"/>
</dbReference>
<accession>A0ABX5LWB1</accession>
<dbReference type="RefSeq" id="WP_110187635.1">
    <property type="nucleotide sequence ID" value="NZ_CP177354.1"/>
</dbReference>
<proteinExistence type="predicted"/>
<organism evidence="1 2">
    <name type="scientific">Pokkaliibacter plantistimulans</name>
    <dbReference type="NCBI Taxonomy" id="1635171"/>
    <lineage>
        <taxon>Bacteria</taxon>
        <taxon>Pseudomonadati</taxon>
        <taxon>Pseudomonadota</taxon>
        <taxon>Gammaproteobacteria</taxon>
        <taxon>Oceanospirillales</taxon>
        <taxon>Balneatrichaceae</taxon>
        <taxon>Pokkaliibacter</taxon>
    </lineage>
</organism>
<evidence type="ECO:0000313" key="1">
    <source>
        <dbReference type="EMBL" id="PXF30949.1"/>
    </source>
</evidence>
<evidence type="ECO:0000313" key="2">
    <source>
        <dbReference type="Proteomes" id="UP000248090"/>
    </source>
</evidence>